<name>I7LGR2_9CLOT</name>
<dbReference type="AlphaFoldDB" id="I7LGR2"/>
<dbReference type="NCBIfam" id="NF004675">
    <property type="entry name" value="PRK06019.1-1"/>
    <property type="match status" value="1"/>
</dbReference>
<feature type="binding site" evidence="4">
    <location>
        <position position="214"/>
    </location>
    <ligand>
        <name>ATP</name>
        <dbReference type="ChEBI" id="CHEBI:30616"/>
    </ligand>
</feature>
<dbReference type="InterPro" id="IPR011054">
    <property type="entry name" value="Rudment_hybrid_motif"/>
</dbReference>
<keyword evidence="3 4" id="KW-0067">ATP-binding</keyword>
<evidence type="ECO:0000256" key="4">
    <source>
        <dbReference type="HAMAP-Rule" id="MF_01928"/>
    </source>
</evidence>
<dbReference type="Proteomes" id="UP000007652">
    <property type="component" value="Unassembled WGS sequence"/>
</dbReference>
<comment type="pathway">
    <text evidence="4 5">Purine metabolism; IMP biosynthesis via de novo pathway; 5-amino-1-(5-phospho-D-ribosyl)imidazole-4-carboxylate from 5-amino-1-(5-phospho-D-ribosyl)imidazole (N5-CAIR route): step 1/2.</text>
</comment>
<dbReference type="Pfam" id="PF22660">
    <property type="entry name" value="RS_preATP-grasp-like"/>
    <property type="match status" value="1"/>
</dbReference>
<feature type="binding site" evidence="4">
    <location>
        <begin position="183"/>
        <end position="186"/>
    </location>
    <ligand>
        <name>ATP</name>
        <dbReference type="ChEBI" id="CHEBI:30616"/>
    </ligand>
</feature>
<dbReference type="InterPro" id="IPR040686">
    <property type="entry name" value="PurK_C"/>
</dbReference>
<dbReference type="eggNOG" id="COG0026">
    <property type="taxonomic scope" value="Bacteria"/>
</dbReference>
<feature type="binding site" evidence="4">
    <location>
        <position position="108"/>
    </location>
    <ligand>
        <name>ATP</name>
        <dbReference type="ChEBI" id="CHEBI:30616"/>
    </ligand>
</feature>
<dbReference type="PANTHER" id="PTHR11609">
    <property type="entry name" value="PURINE BIOSYNTHESIS PROTEIN 6/7, PUR6/7"/>
    <property type="match status" value="1"/>
</dbReference>
<dbReference type="Gene3D" id="3.30.1490.20">
    <property type="entry name" value="ATP-grasp fold, A domain"/>
    <property type="match status" value="1"/>
</dbReference>
<dbReference type="GO" id="GO:0034028">
    <property type="term" value="F:5-(carboxyamino)imidazole ribonucleotide synthase activity"/>
    <property type="evidence" value="ECO:0007669"/>
    <property type="project" value="UniProtKB-UniRule"/>
</dbReference>
<comment type="function">
    <text evidence="4">Catalyzes the ATP-dependent conversion of 5-aminoimidazole ribonucleotide (AIR) and HCO(3)(-) to N5-carboxyaminoimidazole ribonucleotide (N5-CAIR).</text>
</comment>
<dbReference type="HAMAP" id="MF_01928">
    <property type="entry name" value="PurK"/>
    <property type="match status" value="1"/>
</dbReference>
<dbReference type="EMBL" id="CAKP01000072">
    <property type="protein sequence ID" value="CCJ33460.1"/>
    <property type="molecule type" value="Genomic_DNA"/>
</dbReference>
<dbReference type="Pfam" id="PF17769">
    <property type="entry name" value="PurK_C"/>
    <property type="match status" value="1"/>
</dbReference>
<comment type="function">
    <text evidence="5">Catalyzes the ATP-dependent conversion of 5-aminoimidazole ribonucleotide (AIR) and HCO(3)- to N5-carboxyaminoimidazole ribonucleotide (N5-CAIR).</text>
</comment>
<organism evidence="7 8">
    <name type="scientific">Caloramator australicus RC3</name>
    <dbReference type="NCBI Taxonomy" id="857293"/>
    <lineage>
        <taxon>Bacteria</taxon>
        <taxon>Bacillati</taxon>
        <taxon>Bacillota</taxon>
        <taxon>Clostridia</taxon>
        <taxon>Eubacteriales</taxon>
        <taxon>Clostridiaceae</taxon>
        <taxon>Caloramator</taxon>
    </lineage>
</organism>
<keyword evidence="8" id="KW-1185">Reference proteome</keyword>
<dbReference type="STRING" id="857293.CAAU_1376"/>
<evidence type="ECO:0000313" key="8">
    <source>
        <dbReference type="Proteomes" id="UP000007652"/>
    </source>
</evidence>
<keyword evidence="4 5" id="KW-0436">Ligase</keyword>
<protein>
    <recommendedName>
        <fullName evidence="4 5">N5-carboxyaminoimidazole ribonucleotide synthase</fullName>
        <shortName evidence="4 5">N5-CAIR synthase</shortName>
        <ecNumber evidence="4 5">6.3.4.18</ecNumber>
    </recommendedName>
    <alternativeName>
        <fullName evidence="4 5">5-(carboxyamino)imidazole ribonucleotide synthetase</fullName>
    </alternativeName>
</protein>
<dbReference type="NCBIfam" id="TIGR01161">
    <property type="entry name" value="purK"/>
    <property type="match status" value="1"/>
</dbReference>
<comment type="caution">
    <text evidence="4">Lacks conserved residue(s) required for the propagation of feature annotation.</text>
</comment>
<sequence>MNKVYLPPSRIGVIGGGQLGRMLAFEAKRMGYEVFVLDPKENSPAGQVSDFQFVASFDDFEALLSLAQKTDIITYEFEHINVEHLLRLKEMGYKIYPSPETLKIIQNKYLQREYLKRLGLPVPKFKRVESFEDLIIKAGQFSFPLMLKHARGGYDGKGNILIKGQKDLEEFKNFDFKREIFIEEYINFKKEISIILCRNLDGDLKFYLPFENYHEDSILKITKCPADIKEDVKKEAINIAKAVLEGFDDVGVFCIEMFLDYDDRIYINEIAPRVHNSGHLTIEAFVSSQFENHLRSIANLPLGSTELLKRAAMINILGDRKLTGKYTIEGFKDLLKMDGIYVHLYGKDFVDNKKKIGHVTVIGETDEEINEKIEFVKNNLKIGEFNG</sequence>
<evidence type="ECO:0000256" key="1">
    <source>
        <dbReference type="ARBA" id="ARBA00022741"/>
    </source>
</evidence>
<comment type="subunit">
    <text evidence="4 5">Homodimer.</text>
</comment>
<dbReference type="PROSITE" id="PS50975">
    <property type="entry name" value="ATP_GRASP"/>
    <property type="match status" value="1"/>
</dbReference>
<dbReference type="Pfam" id="PF02222">
    <property type="entry name" value="ATP-grasp"/>
    <property type="match status" value="1"/>
</dbReference>
<dbReference type="SUPFAM" id="SSF56059">
    <property type="entry name" value="Glutathione synthetase ATP-binding domain-like"/>
    <property type="match status" value="1"/>
</dbReference>
<dbReference type="InterPro" id="IPR013815">
    <property type="entry name" value="ATP_grasp_subdomain_1"/>
</dbReference>
<feature type="domain" description="ATP-grasp" evidence="6">
    <location>
        <begin position="112"/>
        <end position="298"/>
    </location>
</feature>
<evidence type="ECO:0000256" key="5">
    <source>
        <dbReference type="RuleBase" id="RU361200"/>
    </source>
</evidence>
<dbReference type="EC" id="6.3.4.18" evidence="4 5"/>
<dbReference type="InterPro" id="IPR005875">
    <property type="entry name" value="PurK"/>
</dbReference>
<accession>I7LGR2</accession>
<keyword evidence="7" id="KW-0456">Lyase</keyword>
<evidence type="ECO:0000259" key="6">
    <source>
        <dbReference type="PROSITE" id="PS50975"/>
    </source>
</evidence>
<evidence type="ECO:0000256" key="2">
    <source>
        <dbReference type="ARBA" id="ARBA00022755"/>
    </source>
</evidence>
<reference evidence="7 8" key="1">
    <citation type="journal article" date="2011" name="J. Bacteriol.">
        <title>Draft genome sequence of Caloramator australicus strain RC3T, a thermoanaerobe from the Great Artesian Basin of Australia.</title>
        <authorList>
            <person name="Ogg C.D."/>
            <person name="Patel B.K.C."/>
        </authorList>
    </citation>
    <scope>NUCLEOTIDE SEQUENCE [LARGE SCALE GENOMIC DNA]</scope>
    <source>
        <strain evidence="7 8">RC3</strain>
    </source>
</reference>
<dbReference type="GO" id="GO:0005829">
    <property type="term" value="C:cytosol"/>
    <property type="evidence" value="ECO:0007669"/>
    <property type="project" value="TreeGrafter"/>
</dbReference>
<feature type="binding site" evidence="4">
    <location>
        <position position="191"/>
    </location>
    <ligand>
        <name>ATP</name>
        <dbReference type="ChEBI" id="CHEBI:30616"/>
    </ligand>
</feature>
<evidence type="ECO:0000313" key="7">
    <source>
        <dbReference type="EMBL" id="CCJ33460.1"/>
    </source>
</evidence>
<dbReference type="Gene3D" id="3.30.470.20">
    <property type="entry name" value="ATP-grasp fold, B domain"/>
    <property type="match status" value="1"/>
</dbReference>
<dbReference type="InterPro" id="IPR003135">
    <property type="entry name" value="ATP-grasp_carboxylate-amine"/>
</dbReference>
<dbReference type="InterPro" id="IPR011761">
    <property type="entry name" value="ATP-grasp"/>
</dbReference>
<comment type="similarity">
    <text evidence="4 5">Belongs to the PurK/PurT family.</text>
</comment>
<dbReference type="PANTHER" id="PTHR11609:SF5">
    <property type="entry name" value="PHOSPHORIBOSYLAMINOIMIDAZOLE CARBOXYLASE"/>
    <property type="match status" value="1"/>
</dbReference>
<dbReference type="RefSeq" id="WP_008908728.1">
    <property type="nucleotide sequence ID" value="NZ_CAKP01000072.1"/>
</dbReference>
<comment type="catalytic activity">
    <reaction evidence="4 5">
        <text>5-amino-1-(5-phospho-beta-D-ribosyl)imidazole + hydrogencarbonate + ATP = 5-carboxyamino-1-(5-phospho-D-ribosyl)imidazole + ADP + phosphate + 2 H(+)</text>
        <dbReference type="Rhea" id="RHEA:19317"/>
        <dbReference type="ChEBI" id="CHEBI:15378"/>
        <dbReference type="ChEBI" id="CHEBI:17544"/>
        <dbReference type="ChEBI" id="CHEBI:30616"/>
        <dbReference type="ChEBI" id="CHEBI:43474"/>
        <dbReference type="ChEBI" id="CHEBI:58730"/>
        <dbReference type="ChEBI" id="CHEBI:137981"/>
        <dbReference type="ChEBI" id="CHEBI:456216"/>
        <dbReference type="EC" id="6.3.4.18"/>
    </reaction>
</comment>
<comment type="caution">
    <text evidence="7">The sequence shown here is derived from an EMBL/GenBank/DDBJ whole genome shotgun (WGS) entry which is preliminary data.</text>
</comment>
<dbReference type="GO" id="GO:0004638">
    <property type="term" value="F:phosphoribosylaminoimidazole carboxylase activity"/>
    <property type="evidence" value="ECO:0007669"/>
    <property type="project" value="InterPro"/>
</dbReference>
<dbReference type="NCBIfam" id="NF004679">
    <property type="entry name" value="PRK06019.1-5"/>
    <property type="match status" value="1"/>
</dbReference>
<feature type="binding site" evidence="4">
    <location>
        <begin position="268"/>
        <end position="269"/>
    </location>
    <ligand>
        <name>ATP</name>
        <dbReference type="ChEBI" id="CHEBI:30616"/>
    </ligand>
</feature>
<dbReference type="GO" id="GO:0006189">
    <property type="term" value="P:'de novo' IMP biosynthetic process"/>
    <property type="evidence" value="ECO:0007669"/>
    <property type="project" value="UniProtKB-UniRule"/>
</dbReference>
<proteinExistence type="inferred from homology"/>
<dbReference type="UniPathway" id="UPA00074">
    <property type="reaction ID" value="UER00942"/>
</dbReference>
<dbReference type="GO" id="GO:0005524">
    <property type="term" value="F:ATP binding"/>
    <property type="evidence" value="ECO:0007669"/>
    <property type="project" value="UniProtKB-UniRule"/>
</dbReference>
<keyword evidence="2 4" id="KW-0658">Purine biosynthesis</keyword>
<dbReference type="SUPFAM" id="SSF52440">
    <property type="entry name" value="PreATP-grasp domain"/>
    <property type="match status" value="1"/>
</dbReference>
<dbReference type="GO" id="GO:0046872">
    <property type="term" value="F:metal ion binding"/>
    <property type="evidence" value="ECO:0007669"/>
    <property type="project" value="InterPro"/>
</dbReference>
<dbReference type="OrthoDB" id="9804625at2"/>
<dbReference type="Gene3D" id="3.40.50.20">
    <property type="match status" value="1"/>
</dbReference>
<evidence type="ECO:0000256" key="3">
    <source>
        <dbReference type="ARBA" id="ARBA00022840"/>
    </source>
</evidence>
<feature type="binding site" evidence="4">
    <location>
        <position position="148"/>
    </location>
    <ligand>
        <name>ATP</name>
        <dbReference type="ChEBI" id="CHEBI:30616"/>
    </ligand>
</feature>
<dbReference type="SUPFAM" id="SSF51246">
    <property type="entry name" value="Rudiment single hybrid motif"/>
    <property type="match status" value="1"/>
</dbReference>
<gene>
    <name evidence="4 5" type="primary">purK</name>
    <name evidence="7" type="ORF">CAAU_1376</name>
</gene>
<dbReference type="InterPro" id="IPR016185">
    <property type="entry name" value="PreATP-grasp_dom_sf"/>
</dbReference>
<dbReference type="InterPro" id="IPR054350">
    <property type="entry name" value="PurT/PurK_preATP-grasp"/>
</dbReference>
<keyword evidence="1 4" id="KW-0547">Nucleotide-binding</keyword>